<gene>
    <name evidence="2" type="ORF">P9989_04625</name>
</gene>
<sequence>MRVNQKKFYKNKVYYIIRSAIEQDAKTLSKVRAEIDGETENLDREKGEDYIDEEGFKKIIKEDTERINNLFLVAEVNRRIVGFSRCEGNNLKRLSHKVDFGVGVLKEYWGYGIGRNLLQESVCWADSNEIKKMALNVIEANDKAVELYKKFGFEVEGILKKDKFLSDGNYYNTIVMGRLGPPMSHWVGT</sequence>
<dbReference type="GO" id="GO:0016746">
    <property type="term" value="F:acyltransferase activity"/>
    <property type="evidence" value="ECO:0007669"/>
    <property type="project" value="UniProtKB-KW"/>
</dbReference>
<dbReference type="Proteomes" id="UP001221597">
    <property type="component" value="Chromosome"/>
</dbReference>
<organism evidence="2 3">
    <name type="scientific">Halobacillus naozhouensis</name>
    <dbReference type="NCBI Taxonomy" id="554880"/>
    <lineage>
        <taxon>Bacteria</taxon>
        <taxon>Bacillati</taxon>
        <taxon>Bacillota</taxon>
        <taxon>Bacilli</taxon>
        <taxon>Bacillales</taxon>
        <taxon>Bacillaceae</taxon>
        <taxon>Halobacillus</taxon>
    </lineage>
</organism>
<reference evidence="2 3" key="1">
    <citation type="submission" date="2023-04" db="EMBL/GenBank/DDBJ databases">
        <title>Genome sequence of Halobacillus naozhouensis KACC 21980.</title>
        <authorList>
            <person name="Kim S."/>
            <person name="Heo J."/>
            <person name="Kwon S.-W."/>
        </authorList>
    </citation>
    <scope>NUCLEOTIDE SEQUENCE [LARGE SCALE GENOMIC DNA]</scope>
    <source>
        <strain evidence="2 3">KCTC 13234</strain>
    </source>
</reference>
<proteinExistence type="predicted"/>
<dbReference type="PANTHER" id="PTHR43415:SF3">
    <property type="entry name" value="GNAT-FAMILY ACETYLTRANSFERASE"/>
    <property type="match status" value="1"/>
</dbReference>
<dbReference type="RefSeq" id="WP_283077644.1">
    <property type="nucleotide sequence ID" value="NZ_CP121671.1"/>
</dbReference>
<dbReference type="EC" id="2.3.1.-" evidence="2"/>
<dbReference type="InterPro" id="IPR000182">
    <property type="entry name" value="GNAT_dom"/>
</dbReference>
<dbReference type="SUPFAM" id="SSF55729">
    <property type="entry name" value="Acyl-CoA N-acyltransferases (Nat)"/>
    <property type="match status" value="1"/>
</dbReference>
<feature type="domain" description="N-acetyltransferase" evidence="1">
    <location>
        <begin position="15"/>
        <end position="181"/>
    </location>
</feature>
<keyword evidence="2" id="KW-0012">Acyltransferase</keyword>
<keyword evidence="3" id="KW-1185">Reference proteome</keyword>
<dbReference type="CDD" id="cd04301">
    <property type="entry name" value="NAT_SF"/>
    <property type="match status" value="1"/>
</dbReference>
<evidence type="ECO:0000259" key="1">
    <source>
        <dbReference type="PROSITE" id="PS51186"/>
    </source>
</evidence>
<protein>
    <submittedName>
        <fullName evidence="2">GNAT family N-acetyltransferase</fullName>
        <ecNumber evidence="2">2.3.1.-</ecNumber>
    </submittedName>
</protein>
<dbReference type="PROSITE" id="PS51186">
    <property type="entry name" value="GNAT"/>
    <property type="match status" value="1"/>
</dbReference>
<dbReference type="Gene3D" id="3.40.630.30">
    <property type="match status" value="1"/>
</dbReference>
<evidence type="ECO:0000313" key="2">
    <source>
        <dbReference type="EMBL" id="WFT75678.1"/>
    </source>
</evidence>
<accession>A0ABY8IZM5</accession>
<name>A0ABY8IZM5_9BACI</name>
<dbReference type="PANTHER" id="PTHR43415">
    <property type="entry name" value="SPERMIDINE N(1)-ACETYLTRANSFERASE"/>
    <property type="match status" value="1"/>
</dbReference>
<evidence type="ECO:0000313" key="3">
    <source>
        <dbReference type="Proteomes" id="UP001221597"/>
    </source>
</evidence>
<keyword evidence="2" id="KW-0808">Transferase</keyword>
<dbReference type="EMBL" id="CP121671">
    <property type="protein sequence ID" value="WFT75678.1"/>
    <property type="molecule type" value="Genomic_DNA"/>
</dbReference>
<dbReference type="Pfam" id="PF00583">
    <property type="entry name" value="Acetyltransf_1"/>
    <property type="match status" value="1"/>
</dbReference>
<dbReference type="InterPro" id="IPR016181">
    <property type="entry name" value="Acyl_CoA_acyltransferase"/>
</dbReference>